<dbReference type="PANTHER" id="PTHR34138">
    <property type="entry name" value="CELL SHAPE-DETERMINING PROTEIN MREC"/>
    <property type="match status" value="1"/>
</dbReference>
<comment type="similarity">
    <text evidence="1">Belongs to the MreC family.</text>
</comment>
<accession>A0A1I6ZII1</accession>
<name>A0A1I6ZII1_9FLAO</name>
<sequence>MRNLIAFFRRFRIFLVFLILQILALTSYFSWVQYPRTRFFNSSNGVAATLLDAQQDVTKHFSLEEENIRLQAEIEELKGKQLENYIALSEDRIKIADTILELQFDYIPAVIVNSTYTYKNNYFTLNKGASSGIARDMGVISSNGVVGIVYDVSRHYAVVKSVLTENINIPAEIVNVHAGGLLKWEGTDKDPRTITLTGISNDIPVELGWEVVTNSQSGLFPKNHPVGTIDAIEEIEGKPEWKITVKLGNDLRRLQSVFVVENIMKLEKDSLESLFIDEFIN</sequence>
<evidence type="ECO:0000313" key="8">
    <source>
        <dbReference type="Proteomes" id="UP000236454"/>
    </source>
</evidence>
<feature type="transmembrane region" description="Helical" evidence="5">
    <location>
        <begin position="12"/>
        <end position="31"/>
    </location>
</feature>
<evidence type="ECO:0000256" key="4">
    <source>
        <dbReference type="ARBA" id="ARBA00032089"/>
    </source>
</evidence>
<dbReference type="Gene3D" id="2.40.10.340">
    <property type="entry name" value="Rod shape-determining protein MreC, domain 1"/>
    <property type="match status" value="1"/>
</dbReference>
<evidence type="ECO:0000256" key="2">
    <source>
        <dbReference type="ARBA" id="ARBA00013855"/>
    </source>
</evidence>
<dbReference type="Pfam" id="PF04085">
    <property type="entry name" value="MreC"/>
    <property type="match status" value="1"/>
</dbReference>
<organism evidence="7 8">
    <name type="scientific">Lishizhenia tianjinensis</name>
    <dbReference type="NCBI Taxonomy" id="477690"/>
    <lineage>
        <taxon>Bacteria</taxon>
        <taxon>Pseudomonadati</taxon>
        <taxon>Bacteroidota</taxon>
        <taxon>Flavobacteriia</taxon>
        <taxon>Flavobacteriales</taxon>
        <taxon>Crocinitomicaceae</taxon>
        <taxon>Lishizhenia</taxon>
    </lineage>
</organism>
<keyword evidence="5" id="KW-1133">Transmembrane helix</keyword>
<dbReference type="OrthoDB" id="9811827at2"/>
<reference evidence="7 8" key="1">
    <citation type="submission" date="2016-10" db="EMBL/GenBank/DDBJ databases">
        <authorList>
            <person name="de Groot N.N."/>
        </authorList>
    </citation>
    <scope>NUCLEOTIDE SEQUENCE [LARGE SCALE GENOMIC DNA]</scope>
    <source>
        <strain evidence="7 8">CGMCC 1.7005</strain>
    </source>
</reference>
<evidence type="ECO:0000256" key="3">
    <source>
        <dbReference type="ARBA" id="ARBA00022960"/>
    </source>
</evidence>
<dbReference type="GO" id="GO:0008360">
    <property type="term" value="P:regulation of cell shape"/>
    <property type="evidence" value="ECO:0007669"/>
    <property type="project" value="UniProtKB-KW"/>
</dbReference>
<feature type="domain" description="Rod shape-determining protein MreC beta-barrel core" evidence="6">
    <location>
        <begin position="111"/>
        <end position="261"/>
    </location>
</feature>
<dbReference type="STRING" id="477690.SAMN05216474_1390"/>
<dbReference type="InterPro" id="IPR042177">
    <property type="entry name" value="Cell/Rod_1"/>
</dbReference>
<dbReference type="Gene3D" id="2.40.10.350">
    <property type="entry name" value="Rod shape-determining protein MreC, domain 2"/>
    <property type="match status" value="1"/>
</dbReference>
<evidence type="ECO:0000256" key="1">
    <source>
        <dbReference type="ARBA" id="ARBA00009369"/>
    </source>
</evidence>
<protein>
    <recommendedName>
        <fullName evidence="2">Cell shape-determining protein MreC</fullName>
    </recommendedName>
    <alternativeName>
        <fullName evidence="4">Cell shape protein MreC</fullName>
    </alternativeName>
</protein>
<evidence type="ECO:0000256" key="5">
    <source>
        <dbReference type="SAM" id="Phobius"/>
    </source>
</evidence>
<keyword evidence="3" id="KW-0133">Cell shape</keyword>
<dbReference type="InterPro" id="IPR007221">
    <property type="entry name" value="MreC"/>
</dbReference>
<evidence type="ECO:0000259" key="6">
    <source>
        <dbReference type="Pfam" id="PF04085"/>
    </source>
</evidence>
<dbReference type="Proteomes" id="UP000236454">
    <property type="component" value="Unassembled WGS sequence"/>
</dbReference>
<dbReference type="InterPro" id="IPR042175">
    <property type="entry name" value="Cell/Rod_MreC_2"/>
</dbReference>
<dbReference type="GO" id="GO:0005886">
    <property type="term" value="C:plasma membrane"/>
    <property type="evidence" value="ECO:0007669"/>
    <property type="project" value="TreeGrafter"/>
</dbReference>
<dbReference type="InterPro" id="IPR055342">
    <property type="entry name" value="MreC_beta-barrel_core"/>
</dbReference>
<keyword evidence="8" id="KW-1185">Reference proteome</keyword>
<dbReference type="EMBL" id="FPAS01000002">
    <property type="protein sequence ID" value="SFT62500.1"/>
    <property type="molecule type" value="Genomic_DNA"/>
</dbReference>
<evidence type="ECO:0000313" key="7">
    <source>
        <dbReference type="EMBL" id="SFT62500.1"/>
    </source>
</evidence>
<keyword evidence="5" id="KW-0472">Membrane</keyword>
<gene>
    <name evidence="7" type="ORF">SAMN05216474_1390</name>
</gene>
<dbReference type="PANTHER" id="PTHR34138:SF1">
    <property type="entry name" value="CELL SHAPE-DETERMINING PROTEIN MREC"/>
    <property type="match status" value="1"/>
</dbReference>
<dbReference type="AlphaFoldDB" id="A0A1I6ZII1"/>
<keyword evidence="5" id="KW-0812">Transmembrane</keyword>
<proteinExistence type="inferred from homology"/>